<sequence>MRAAAGPSAPLVPLSEQTVYTVCLWRSNCQQLGLGHKSEQPLVPENGKTSEHAGRGQGYEEFKCESSLAKEPDLESK</sequence>
<reference evidence="2 3" key="1">
    <citation type="journal article" date="2018" name="Proc. R. Soc. B">
        <title>A non-coding region near Follistatin controls head colour polymorphism in the Gouldian finch.</title>
        <authorList>
            <person name="Toomey M.B."/>
            <person name="Marques C.I."/>
            <person name="Andrade P."/>
            <person name="Araujo P.M."/>
            <person name="Sabatino S."/>
            <person name="Gazda M.A."/>
            <person name="Afonso S."/>
            <person name="Lopes R.J."/>
            <person name="Corbo J.C."/>
            <person name="Carneiro M."/>
        </authorList>
    </citation>
    <scope>NUCLEOTIDE SEQUENCE [LARGE SCALE GENOMIC DNA]</scope>
    <source>
        <strain evidence="2">Red01</strain>
        <tissue evidence="2">Muscle</tissue>
    </source>
</reference>
<protein>
    <submittedName>
        <fullName evidence="2">Uncharacterized protein</fullName>
    </submittedName>
</protein>
<dbReference type="AlphaFoldDB" id="A0A3L8S1I6"/>
<dbReference type="EMBL" id="QUSF01000089">
    <property type="protein sequence ID" value="RLV93728.1"/>
    <property type="molecule type" value="Genomic_DNA"/>
</dbReference>
<dbReference type="OrthoDB" id="10262326at2759"/>
<accession>A0A3L8S1I6</accession>
<comment type="caution">
    <text evidence="2">The sequence shown here is derived from an EMBL/GenBank/DDBJ whole genome shotgun (WGS) entry which is preliminary data.</text>
</comment>
<gene>
    <name evidence="2" type="ORF">DV515_00013408</name>
</gene>
<name>A0A3L8S1I6_CHLGU</name>
<feature type="region of interest" description="Disordered" evidence="1">
    <location>
        <begin position="36"/>
        <end position="77"/>
    </location>
</feature>
<feature type="compositionally biased region" description="Basic and acidic residues" evidence="1">
    <location>
        <begin position="48"/>
        <end position="77"/>
    </location>
</feature>
<evidence type="ECO:0000256" key="1">
    <source>
        <dbReference type="SAM" id="MobiDB-lite"/>
    </source>
</evidence>
<keyword evidence="3" id="KW-1185">Reference proteome</keyword>
<proteinExistence type="predicted"/>
<organism evidence="2 3">
    <name type="scientific">Chloebia gouldiae</name>
    <name type="common">Gouldian finch</name>
    <name type="synonym">Erythrura gouldiae</name>
    <dbReference type="NCBI Taxonomy" id="44316"/>
    <lineage>
        <taxon>Eukaryota</taxon>
        <taxon>Metazoa</taxon>
        <taxon>Chordata</taxon>
        <taxon>Craniata</taxon>
        <taxon>Vertebrata</taxon>
        <taxon>Euteleostomi</taxon>
        <taxon>Archelosauria</taxon>
        <taxon>Archosauria</taxon>
        <taxon>Dinosauria</taxon>
        <taxon>Saurischia</taxon>
        <taxon>Theropoda</taxon>
        <taxon>Coelurosauria</taxon>
        <taxon>Aves</taxon>
        <taxon>Neognathae</taxon>
        <taxon>Neoaves</taxon>
        <taxon>Telluraves</taxon>
        <taxon>Australaves</taxon>
        <taxon>Passeriformes</taxon>
        <taxon>Passeroidea</taxon>
        <taxon>Passeridae</taxon>
        <taxon>Chloebia</taxon>
    </lineage>
</organism>
<evidence type="ECO:0000313" key="2">
    <source>
        <dbReference type="EMBL" id="RLV93728.1"/>
    </source>
</evidence>
<evidence type="ECO:0000313" key="3">
    <source>
        <dbReference type="Proteomes" id="UP000276834"/>
    </source>
</evidence>
<dbReference type="Proteomes" id="UP000276834">
    <property type="component" value="Unassembled WGS sequence"/>
</dbReference>